<evidence type="ECO:0000313" key="2">
    <source>
        <dbReference type="Proteomes" id="UP000029221"/>
    </source>
</evidence>
<accession>A0A090Q1T8</accession>
<dbReference type="PANTHER" id="PTHR21485:SF6">
    <property type="entry name" value="N-ACYLNEURAMINATE CYTIDYLYLTRANSFERASE-RELATED"/>
    <property type="match status" value="1"/>
</dbReference>
<comment type="caution">
    <text evidence="1">The sequence shown here is derived from an EMBL/GenBank/DDBJ whole genome shotgun (WGS) entry which is preliminary data.</text>
</comment>
<dbReference type="EMBL" id="BBML01000004">
    <property type="protein sequence ID" value="GAK97019.1"/>
    <property type="molecule type" value="Genomic_DNA"/>
</dbReference>
<dbReference type="AlphaFoldDB" id="A0A090Q1T8"/>
<dbReference type="PANTHER" id="PTHR21485">
    <property type="entry name" value="HAD SUPERFAMILY MEMBERS CMAS AND KDSC"/>
    <property type="match status" value="1"/>
</dbReference>
<dbReference type="Proteomes" id="UP000029221">
    <property type="component" value="Unassembled WGS sequence"/>
</dbReference>
<reference evidence="1" key="1">
    <citation type="journal article" date="2014" name="Genome Announc.">
        <title>Draft Genome Sequences of Marine Flavobacterium Nonlabens Strains NR17, NR24, NR27, NR32, NR33, and Ara13.</title>
        <authorList>
            <person name="Nakanishi M."/>
            <person name="Meirelles P."/>
            <person name="Suzuki R."/>
            <person name="Takatani N."/>
            <person name="Mino S."/>
            <person name="Suda W."/>
            <person name="Oshima K."/>
            <person name="Hattori M."/>
            <person name="Ohkuma M."/>
            <person name="Hosokawa M."/>
            <person name="Miyashita K."/>
            <person name="Thompson F.L."/>
            <person name="Niwa A."/>
            <person name="Sawabe T."/>
            <person name="Sawabe T."/>
        </authorList>
    </citation>
    <scope>NUCLEOTIDE SEQUENCE [LARGE SCALE GENOMIC DNA]</scope>
    <source>
        <strain evidence="1">JCM 19294</strain>
    </source>
</reference>
<name>A0A090Q1T8_9FLAO</name>
<dbReference type="SUPFAM" id="SSF53448">
    <property type="entry name" value="Nucleotide-diphospho-sugar transferases"/>
    <property type="match status" value="1"/>
</dbReference>
<organism evidence="1 2">
    <name type="scientific">Nonlabens tegetincola</name>
    <dbReference type="NCBI Taxonomy" id="323273"/>
    <lineage>
        <taxon>Bacteria</taxon>
        <taxon>Pseudomonadati</taxon>
        <taxon>Bacteroidota</taxon>
        <taxon>Flavobacteriia</taxon>
        <taxon>Flavobacteriales</taxon>
        <taxon>Flavobacteriaceae</taxon>
        <taxon>Nonlabens</taxon>
    </lineage>
</organism>
<dbReference type="eggNOG" id="COG1083">
    <property type="taxonomic scope" value="Bacteria"/>
</dbReference>
<dbReference type="InterPro" id="IPR050793">
    <property type="entry name" value="CMP-NeuNAc_synthase"/>
</dbReference>
<dbReference type="InterPro" id="IPR029044">
    <property type="entry name" value="Nucleotide-diphossugar_trans"/>
</dbReference>
<sequence length="231" mass="26021">MILVLIPARGGSKGIPKKNIKLMNGKPLINYTIEAARKCFSDDDICVSTDSDEIIDIVENTGLKVPFKRPDVLASDSATSESIIHHAIEFYQTKGVFVDHVMLLQPTSPLRNEHHIKAALDQYLNCDKVVEMLVSVKITDANPYYLLAEEDDAGYLVKSKISNATRRQDVPTVYEYNGAIYIYNVAALKNKSIKDFTKVVKFEMDATSSVDIDTPLDWKWAEYLLRTTKNE</sequence>
<protein>
    <submittedName>
        <fullName evidence="1">N-acetylneuraminate cytidylyltransferase</fullName>
        <ecNumber evidence="1">2.7.7.43</ecNumber>
    </submittedName>
</protein>
<dbReference type="GO" id="GO:0008781">
    <property type="term" value="F:N-acylneuraminate cytidylyltransferase activity"/>
    <property type="evidence" value="ECO:0007669"/>
    <property type="project" value="UniProtKB-EC"/>
</dbReference>
<dbReference type="RefSeq" id="WP_042278583.1">
    <property type="nucleotide sequence ID" value="NZ_BBML01000004.1"/>
</dbReference>
<dbReference type="InterPro" id="IPR003329">
    <property type="entry name" value="Cytidylyl_trans"/>
</dbReference>
<dbReference type="EC" id="2.7.7.43" evidence="1"/>
<keyword evidence="1" id="KW-0808">Transferase</keyword>
<keyword evidence="2" id="KW-1185">Reference proteome</keyword>
<dbReference type="Pfam" id="PF02348">
    <property type="entry name" value="CTP_transf_3"/>
    <property type="match status" value="1"/>
</dbReference>
<evidence type="ECO:0000313" key="1">
    <source>
        <dbReference type="EMBL" id="GAK97019.1"/>
    </source>
</evidence>
<dbReference type="CDD" id="cd02513">
    <property type="entry name" value="CMP-NeuAc_Synthase"/>
    <property type="match status" value="1"/>
</dbReference>
<proteinExistence type="predicted"/>
<dbReference type="Gene3D" id="3.90.550.10">
    <property type="entry name" value="Spore Coat Polysaccharide Biosynthesis Protein SpsA, Chain A"/>
    <property type="match status" value="1"/>
</dbReference>
<keyword evidence="1" id="KW-0548">Nucleotidyltransferase</keyword>
<gene>
    <name evidence="1" type="ORF">JCM19294_525</name>
</gene>